<evidence type="ECO:0000313" key="4">
    <source>
        <dbReference type="EMBL" id="NVB75921.1"/>
    </source>
</evidence>
<dbReference type="EMBL" id="WDBZ01000029">
    <property type="protein sequence ID" value="KAB6451286.1"/>
    <property type="molecule type" value="Genomic_DNA"/>
</dbReference>
<dbReference type="EMBL" id="WDBY01000025">
    <property type="protein sequence ID" value="KAB6476665.1"/>
    <property type="molecule type" value="Genomic_DNA"/>
</dbReference>
<dbReference type="AlphaFoldDB" id="A0A174XD80"/>
<reference evidence="1 7" key="1">
    <citation type="submission" date="2015-09" db="EMBL/GenBank/DDBJ databases">
        <authorList>
            <consortium name="Pathogen Informatics"/>
        </authorList>
    </citation>
    <scope>NUCLEOTIDE SEQUENCE [LARGE SCALE GENOMIC DNA]</scope>
    <source>
        <strain evidence="1 7">2789STDY5834842</strain>
    </source>
</reference>
<organism evidence="5 8">
    <name type="scientific">Phocaeicola vulgatus</name>
    <name type="common">Bacteroides vulgatus</name>
    <dbReference type="NCBI Taxonomy" id="821"/>
    <lineage>
        <taxon>Bacteria</taxon>
        <taxon>Pseudomonadati</taxon>
        <taxon>Bacteroidota</taxon>
        <taxon>Bacteroidia</taxon>
        <taxon>Bacteroidales</taxon>
        <taxon>Bacteroidaceae</taxon>
        <taxon>Phocaeicola</taxon>
    </lineage>
</organism>
<evidence type="ECO:0000313" key="3">
    <source>
        <dbReference type="EMBL" id="KAB6476665.1"/>
    </source>
</evidence>
<dbReference type="GeneID" id="5304975"/>
<protein>
    <submittedName>
        <fullName evidence="5">Uncharacterized protein</fullName>
    </submittedName>
</protein>
<name>A0A174XD80_PHOVU</name>
<dbReference type="EMBL" id="JABWDJ010000162">
    <property type="protein sequence ID" value="NVB75921.1"/>
    <property type="molecule type" value="Genomic_DNA"/>
</dbReference>
<reference evidence="10 11" key="3">
    <citation type="journal article" date="2019" name="Nat. Med.">
        <title>A library of human gut bacterial isolates paired with longitudinal multiomics data enables mechanistic microbiome research.</title>
        <authorList>
            <person name="Poyet M."/>
            <person name="Groussin M."/>
            <person name="Gibbons S.M."/>
            <person name="Avila-Pacheco J."/>
            <person name="Jiang X."/>
            <person name="Kearney S.M."/>
            <person name="Perrotta A.R."/>
            <person name="Berdy B."/>
            <person name="Zhao S."/>
            <person name="Lieberman T.D."/>
            <person name="Swanson P.K."/>
            <person name="Smith M."/>
            <person name="Roesemann S."/>
            <person name="Alexander J.E."/>
            <person name="Rich S.A."/>
            <person name="Livny J."/>
            <person name="Vlamakis H."/>
            <person name="Clish C."/>
            <person name="Bullock K."/>
            <person name="Deik A."/>
            <person name="Scott J."/>
            <person name="Pierce K.A."/>
            <person name="Xavier R.J."/>
            <person name="Alm E.J."/>
        </authorList>
    </citation>
    <scope>NUCLEOTIDE SEQUENCE [LARGE SCALE GENOMIC DNA]</scope>
    <source>
        <strain evidence="3 10">BIOML-A140</strain>
        <strain evidence="2 11">BIOML-A141</strain>
    </source>
</reference>
<sequence>MSILFQQDFDNIHVSFYRNMKSHVVEKMIISRVMRGICSDYYKDVVHGLLNRQENTVFPNIYRDVIKNEIKEEWKLPEELVEQLAKSRFEQRESILFNYVLFALWRI</sequence>
<proteinExistence type="predicted"/>
<gene>
    <name evidence="6" type="ORF">DW150_19830</name>
    <name evidence="5" type="ORF">DWX04_04745</name>
    <name evidence="1" type="ORF">ERS852457_01017</name>
    <name evidence="3" type="ORF">GAZ06_13020</name>
    <name evidence="2" type="ORF">GAZ09_14365</name>
    <name evidence="4" type="ORF">HUV05_20905</name>
</gene>
<dbReference type="EMBL" id="QRXI01000004">
    <property type="protein sequence ID" value="RGT96763.1"/>
    <property type="molecule type" value="Genomic_DNA"/>
</dbReference>
<dbReference type="EMBL" id="QRLF01000044">
    <property type="protein sequence ID" value="RHI84791.1"/>
    <property type="molecule type" value="Genomic_DNA"/>
</dbReference>
<dbReference type="Proteomes" id="UP000524321">
    <property type="component" value="Unassembled WGS sequence"/>
</dbReference>
<evidence type="ECO:0000313" key="2">
    <source>
        <dbReference type="EMBL" id="KAB6451286.1"/>
    </source>
</evidence>
<dbReference type="Proteomes" id="UP000483142">
    <property type="component" value="Unassembled WGS sequence"/>
</dbReference>
<dbReference type="RefSeq" id="WP_012055988.1">
    <property type="nucleotide sequence ID" value="NZ_BAABZK010000001.1"/>
</dbReference>
<evidence type="ECO:0000313" key="5">
    <source>
        <dbReference type="EMBL" id="RGT96763.1"/>
    </source>
</evidence>
<reference evidence="4 12" key="4">
    <citation type="submission" date="2020-04" db="EMBL/GenBank/DDBJ databases">
        <authorList>
            <person name="Pieper L."/>
        </authorList>
    </citation>
    <scope>NUCLEOTIDE SEQUENCE [LARGE SCALE GENOMIC DNA]</scope>
    <source>
        <strain evidence="4 12">B33</strain>
    </source>
</reference>
<dbReference type="Proteomes" id="UP000468344">
    <property type="component" value="Unassembled WGS sequence"/>
</dbReference>
<accession>A0A174XD80</accession>
<dbReference type="Proteomes" id="UP000095333">
    <property type="component" value="Unassembled WGS sequence"/>
</dbReference>
<dbReference type="EMBL" id="CYZI01000003">
    <property type="protein sequence ID" value="CUN90513.1"/>
    <property type="molecule type" value="Genomic_DNA"/>
</dbReference>
<evidence type="ECO:0000313" key="1">
    <source>
        <dbReference type="EMBL" id="CUN90513.1"/>
    </source>
</evidence>
<evidence type="ECO:0000313" key="12">
    <source>
        <dbReference type="Proteomes" id="UP000524321"/>
    </source>
</evidence>
<evidence type="ECO:0000313" key="8">
    <source>
        <dbReference type="Proteomes" id="UP000283833"/>
    </source>
</evidence>
<evidence type="ECO:0000313" key="6">
    <source>
        <dbReference type="EMBL" id="RHI84791.1"/>
    </source>
</evidence>
<reference evidence="4 12" key="5">
    <citation type="submission" date="2020-07" db="EMBL/GenBank/DDBJ databases">
        <title>Bacterial metabolism rescues the inhibition of intestinal drug absorption by food and drug additives.</title>
        <authorList>
            <person name="Zou L."/>
            <person name="Spanogiannopoulos P."/>
            <person name="Chien H.-C."/>
            <person name="Pieper L.M."/>
            <person name="Cai W."/>
            <person name="Khuri N."/>
            <person name="Pottel J."/>
            <person name="Vora B."/>
            <person name="Ni Z."/>
            <person name="Tsakalozou E."/>
            <person name="Zhang W."/>
            <person name="Shoichet B.K."/>
            <person name="Giacomini K.M."/>
            <person name="Turnbaugh P.J."/>
        </authorList>
    </citation>
    <scope>NUCLEOTIDE SEQUENCE [LARGE SCALE GENOMIC DNA]</scope>
    <source>
        <strain evidence="4 12">B33</strain>
    </source>
</reference>
<evidence type="ECO:0000313" key="11">
    <source>
        <dbReference type="Proteomes" id="UP000483142"/>
    </source>
</evidence>
<evidence type="ECO:0000313" key="7">
    <source>
        <dbReference type="Proteomes" id="UP000095333"/>
    </source>
</evidence>
<evidence type="ECO:0000313" key="9">
    <source>
        <dbReference type="Proteomes" id="UP000285777"/>
    </source>
</evidence>
<dbReference type="Proteomes" id="UP000285777">
    <property type="component" value="Unassembled WGS sequence"/>
</dbReference>
<dbReference type="Proteomes" id="UP000283833">
    <property type="component" value="Unassembled WGS sequence"/>
</dbReference>
<reference evidence="8 9" key="2">
    <citation type="submission" date="2018-08" db="EMBL/GenBank/DDBJ databases">
        <title>A genome reference for cultivated species of the human gut microbiota.</title>
        <authorList>
            <person name="Zou Y."/>
            <person name="Xue W."/>
            <person name="Luo G."/>
        </authorList>
    </citation>
    <scope>NUCLEOTIDE SEQUENCE [LARGE SCALE GENOMIC DNA]</scope>
    <source>
        <strain evidence="5 8">AF18-14</strain>
        <strain evidence="6 9">AM13-21</strain>
    </source>
</reference>
<evidence type="ECO:0000313" key="10">
    <source>
        <dbReference type="Proteomes" id="UP000468344"/>
    </source>
</evidence>